<proteinExistence type="predicted"/>
<protein>
    <submittedName>
        <fullName evidence="1">Uncharacterized protein</fullName>
    </submittedName>
</protein>
<dbReference type="Proteomes" id="UP001489719">
    <property type="component" value="Unassembled WGS sequence"/>
</dbReference>
<organism evidence="1 2">
    <name type="scientific">Lipomyces orientalis</name>
    <dbReference type="NCBI Taxonomy" id="1233043"/>
    <lineage>
        <taxon>Eukaryota</taxon>
        <taxon>Fungi</taxon>
        <taxon>Dikarya</taxon>
        <taxon>Ascomycota</taxon>
        <taxon>Saccharomycotina</taxon>
        <taxon>Lipomycetes</taxon>
        <taxon>Lipomycetales</taxon>
        <taxon>Lipomycetaceae</taxon>
        <taxon>Lipomyces</taxon>
    </lineage>
</organism>
<evidence type="ECO:0000313" key="1">
    <source>
        <dbReference type="EMBL" id="KAK9325623.1"/>
    </source>
</evidence>
<sequence length="260" mass="30021">MPSFDDLPTEINEIILQHAEVLTSSSGIARIHSFVDYTRDIRFNYSEFSLVSRKWRDLIQGELFRHPVLVVDHDSAASAQRMFSLCGNLDKAERIYLENPELARYAKGTDVKFVPTGYPDDPESIRHLFCRFWVLLKQLAMSSSRSALHIDGSCDTEYTFKVRFITDSDYNHSGCEPLFVKVGCPKEFSLPEIRVPIRLKFNDTFESRDFISPDLMMAMLNGMPKLIELKMGCHRFSGKHQFLTFFYSSKLVVLFVLSLY</sequence>
<reference evidence="2" key="1">
    <citation type="journal article" date="2024" name="Front. Bioeng. Biotechnol.">
        <title>Genome-scale model development and genomic sequencing of the oleaginous clade Lipomyces.</title>
        <authorList>
            <person name="Czajka J.J."/>
            <person name="Han Y."/>
            <person name="Kim J."/>
            <person name="Mondo S.J."/>
            <person name="Hofstad B.A."/>
            <person name="Robles A."/>
            <person name="Haridas S."/>
            <person name="Riley R."/>
            <person name="LaButti K."/>
            <person name="Pangilinan J."/>
            <person name="Andreopoulos W."/>
            <person name="Lipzen A."/>
            <person name="Yan J."/>
            <person name="Wang M."/>
            <person name="Ng V."/>
            <person name="Grigoriev I.V."/>
            <person name="Spatafora J.W."/>
            <person name="Magnuson J.K."/>
            <person name="Baker S.E."/>
            <person name="Pomraning K.R."/>
        </authorList>
    </citation>
    <scope>NUCLEOTIDE SEQUENCE [LARGE SCALE GENOMIC DNA]</scope>
    <source>
        <strain evidence="2">CBS 10300</strain>
    </source>
</reference>
<name>A0ACC3TX80_9ASCO</name>
<accession>A0ACC3TX80</accession>
<dbReference type="EMBL" id="MU970039">
    <property type="protein sequence ID" value="KAK9325623.1"/>
    <property type="molecule type" value="Genomic_DNA"/>
</dbReference>
<evidence type="ECO:0000313" key="2">
    <source>
        <dbReference type="Proteomes" id="UP001489719"/>
    </source>
</evidence>
<comment type="caution">
    <text evidence="1">The sequence shown here is derived from an EMBL/GenBank/DDBJ whole genome shotgun (WGS) entry which is preliminary data.</text>
</comment>
<gene>
    <name evidence="1" type="ORF">V1517DRAFT_165871</name>
</gene>
<keyword evidence="2" id="KW-1185">Reference proteome</keyword>